<dbReference type="GO" id="GO:0015627">
    <property type="term" value="C:type II protein secretion system complex"/>
    <property type="evidence" value="ECO:0007669"/>
    <property type="project" value="TreeGrafter"/>
</dbReference>
<evidence type="ECO:0000313" key="3">
    <source>
        <dbReference type="Proteomes" id="UP000824091"/>
    </source>
</evidence>
<name>A0A9D1I2A7_9FIRM</name>
<dbReference type="InterPro" id="IPR051675">
    <property type="entry name" value="Endo/Exo/Phosphatase_dom_1"/>
</dbReference>
<dbReference type="PANTHER" id="PTHR21180:SF32">
    <property type="entry name" value="ENDONUCLEASE_EXONUCLEASE_PHOSPHATASE FAMILY DOMAIN-CONTAINING PROTEIN 1"/>
    <property type="match status" value="1"/>
</dbReference>
<evidence type="ECO:0000313" key="2">
    <source>
        <dbReference type="EMBL" id="HIU27076.1"/>
    </source>
</evidence>
<dbReference type="InterPro" id="IPR010994">
    <property type="entry name" value="RuvA_2-like"/>
</dbReference>
<reference evidence="2" key="1">
    <citation type="submission" date="2020-10" db="EMBL/GenBank/DDBJ databases">
        <authorList>
            <person name="Gilroy R."/>
        </authorList>
    </citation>
    <scope>NUCLEOTIDE SEQUENCE</scope>
    <source>
        <strain evidence="2">11300</strain>
    </source>
</reference>
<dbReference type="InterPro" id="IPR003583">
    <property type="entry name" value="Hlx-hairpin-Hlx_DNA-bd_motif"/>
</dbReference>
<dbReference type="GO" id="GO:0006281">
    <property type="term" value="P:DNA repair"/>
    <property type="evidence" value="ECO:0007669"/>
    <property type="project" value="InterPro"/>
</dbReference>
<dbReference type="Gene3D" id="1.10.150.320">
    <property type="entry name" value="Photosystem II 12 kDa extrinsic protein"/>
    <property type="match status" value="1"/>
</dbReference>
<feature type="domain" description="Helix-hairpin-helix DNA-binding motif class 1" evidence="1">
    <location>
        <begin position="195"/>
        <end position="214"/>
    </location>
</feature>
<feature type="domain" description="Helix-hairpin-helix DNA-binding motif class 1" evidence="1">
    <location>
        <begin position="165"/>
        <end position="184"/>
    </location>
</feature>
<proteinExistence type="predicted"/>
<comment type="caution">
    <text evidence="2">The sequence shown here is derived from an EMBL/GenBank/DDBJ whole genome shotgun (WGS) entry which is preliminary data.</text>
</comment>
<evidence type="ECO:0000259" key="1">
    <source>
        <dbReference type="SMART" id="SM00278"/>
    </source>
</evidence>
<protein>
    <submittedName>
        <fullName evidence="2">Helix-hairpin-helix domain-containing protein</fullName>
    </submittedName>
</protein>
<dbReference type="SUPFAM" id="SSF47781">
    <property type="entry name" value="RuvA domain 2-like"/>
    <property type="match status" value="1"/>
</dbReference>
<dbReference type="InterPro" id="IPR004509">
    <property type="entry name" value="Competence_ComEA_HhH"/>
</dbReference>
<dbReference type="Pfam" id="PF12836">
    <property type="entry name" value="HHH_3"/>
    <property type="match status" value="1"/>
</dbReference>
<dbReference type="SUPFAM" id="SSF142984">
    <property type="entry name" value="Nqo1 middle domain-like"/>
    <property type="match status" value="1"/>
</dbReference>
<dbReference type="EMBL" id="DVMO01000026">
    <property type="protein sequence ID" value="HIU27076.1"/>
    <property type="molecule type" value="Genomic_DNA"/>
</dbReference>
<dbReference type="InterPro" id="IPR019554">
    <property type="entry name" value="Soluble_ligand-bd"/>
</dbReference>
<sequence length="217" mass="23635">MDKLKEIRSLDDLKEFIKLNKDVLKKAALPIVVAAALVFFWISGGDDGDVRQNGQADTETVLTEENSMNTTEETGKDEDEIYVDISGCVNSPGVYKVKAGTRLFQVIEKAGGITDDADVETINRAEEVQDGQKIIIYAEGSESDKQISGGGEQDGKININRADSDQLQEIPGVGPATAQKIIEYRQSSGNFSSIEELMEISGIGEKTFAEMKDHITV</sequence>
<organism evidence="2 3">
    <name type="scientific">Candidatus Fimisoma avicola</name>
    <dbReference type="NCBI Taxonomy" id="2840826"/>
    <lineage>
        <taxon>Bacteria</taxon>
        <taxon>Bacillati</taxon>
        <taxon>Bacillota</taxon>
        <taxon>Clostridia</taxon>
        <taxon>Eubacteriales</taxon>
        <taxon>Candidatus Fimisoma</taxon>
    </lineage>
</organism>
<dbReference type="NCBIfam" id="TIGR00426">
    <property type="entry name" value="competence protein ComEA helix-hairpin-helix repeat region"/>
    <property type="match status" value="1"/>
</dbReference>
<dbReference type="GO" id="GO:0015628">
    <property type="term" value="P:protein secretion by the type II secretion system"/>
    <property type="evidence" value="ECO:0007669"/>
    <property type="project" value="TreeGrafter"/>
</dbReference>
<dbReference type="AlphaFoldDB" id="A0A9D1I2A7"/>
<dbReference type="Gene3D" id="3.10.20.600">
    <property type="match status" value="1"/>
</dbReference>
<accession>A0A9D1I2A7</accession>
<gene>
    <name evidence="2" type="ORF">IAD16_01685</name>
</gene>
<dbReference type="SMART" id="SM00278">
    <property type="entry name" value="HhH1"/>
    <property type="match status" value="2"/>
</dbReference>
<dbReference type="PANTHER" id="PTHR21180">
    <property type="entry name" value="ENDONUCLEASE/EXONUCLEASE/PHOSPHATASE FAMILY DOMAIN-CONTAINING PROTEIN 1"/>
    <property type="match status" value="1"/>
</dbReference>
<dbReference type="Proteomes" id="UP000824091">
    <property type="component" value="Unassembled WGS sequence"/>
</dbReference>
<dbReference type="GO" id="GO:0003677">
    <property type="term" value="F:DNA binding"/>
    <property type="evidence" value="ECO:0007669"/>
    <property type="project" value="InterPro"/>
</dbReference>
<reference evidence="2" key="2">
    <citation type="journal article" date="2021" name="PeerJ">
        <title>Extensive microbial diversity within the chicken gut microbiome revealed by metagenomics and culture.</title>
        <authorList>
            <person name="Gilroy R."/>
            <person name="Ravi A."/>
            <person name="Getino M."/>
            <person name="Pursley I."/>
            <person name="Horton D.L."/>
            <person name="Alikhan N.F."/>
            <person name="Baker D."/>
            <person name="Gharbi K."/>
            <person name="Hall N."/>
            <person name="Watson M."/>
            <person name="Adriaenssens E.M."/>
            <person name="Foster-Nyarko E."/>
            <person name="Jarju S."/>
            <person name="Secka A."/>
            <person name="Antonio M."/>
            <person name="Oren A."/>
            <person name="Chaudhuri R.R."/>
            <person name="La Ragione R."/>
            <person name="Hildebrand F."/>
            <person name="Pallen M.J."/>
        </authorList>
    </citation>
    <scope>NUCLEOTIDE SEQUENCE</scope>
    <source>
        <strain evidence="2">11300</strain>
    </source>
</reference>
<dbReference type="Pfam" id="PF10531">
    <property type="entry name" value="SLBB"/>
    <property type="match status" value="1"/>
</dbReference>